<keyword evidence="2" id="KW-0732">Signal</keyword>
<feature type="signal peptide" evidence="2">
    <location>
        <begin position="1"/>
        <end position="27"/>
    </location>
</feature>
<protein>
    <submittedName>
        <fullName evidence="3">Uncharacterized protein</fullName>
    </submittedName>
</protein>
<name>A0ABV9ZFL0_9PSEU</name>
<accession>A0ABV9ZFL0</accession>
<evidence type="ECO:0000256" key="2">
    <source>
        <dbReference type="SAM" id="SignalP"/>
    </source>
</evidence>
<reference evidence="4" key="1">
    <citation type="journal article" date="2019" name="Int. J. Syst. Evol. Microbiol.">
        <title>The Global Catalogue of Microorganisms (GCM) 10K type strain sequencing project: providing services to taxonomists for standard genome sequencing and annotation.</title>
        <authorList>
            <consortium name="The Broad Institute Genomics Platform"/>
            <consortium name="The Broad Institute Genome Sequencing Center for Infectious Disease"/>
            <person name="Wu L."/>
            <person name="Ma J."/>
        </authorList>
    </citation>
    <scope>NUCLEOTIDE SEQUENCE [LARGE SCALE GENOMIC DNA]</scope>
    <source>
        <strain evidence="4">XZYJ18</strain>
    </source>
</reference>
<keyword evidence="4" id="KW-1185">Reference proteome</keyword>
<evidence type="ECO:0000313" key="3">
    <source>
        <dbReference type="EMBL" id="MFC5139797.1"/>
    </source>
</evidence>
<gene>
    <name evidence="3" type="ORF">ACFPK1_16270</name>
</gene>
<dbReference type="Proteomes" id="UP001596175">
    <property type="component" value="Unassembled WGS sequence"/>
</dbReference>
<sequence>MTRTMKAAILALAAAGAMLIPTAVASAAPIDCPGGQTAQRVGGNWDCVNGGGNTSNAENPKSPNAGKGDF</sequence>
<evidence type="ECO:0000256" key="1">
    <source>
        <dbReference type="SAM" id="MobiDB-lite"/>
    </source>
</evidence>
<evidence type="ECO:0000313" key="4">
    <source>
        <dbReference type="Proteomes" id="UP001596175"/>
    </source>
</evidence>
<dbReference type="EMBL" id="JBHSKG010000008">
    <property type="protein sequence ID" value="MFC5139797.1"/>
    <property type="molecule type" value="Genomic_DNA"/>
</dbReference>
<feature type="chain" id="PRO_5045849672" evidence="2">
    <location>
        <begin position="28"/>
        <end position="70"/>
    </location>
</feature>
<dbReference type="RefSeq" id="WP_378021980.1">
    <property type="nucleotide sequence ID" value="NZ_JBHSKG010000008.1"/>
</dbReference>
<proteinExistence type="predicted"/>
<feature type="region of interest" description="Disordered" evidence="1">
    <location>
        <begin position="49"/>
        <end position="70"/>
    </location>
</feature>
<organism evidence="3 4">
    <name type="scientific">Actinomycetospora rhizophila</name>
    <dbReference type="NCBI Taxonomy" id="1416876"/>
    <lineage>
        <taxon>Bacteria</taxon>
        <taxon>Bacillati</taxon>
        <taxon>Actinomycetota</taxon>
        <taxon>Actinomycetes</taxon>
        <taxon>Pseudonocardiales</taxon>
        <taxon>Pseudonocardiaceae</taxon>
        <taxon>Actinomycetospora</taxon>
    </lineage>
</organism>
<comment type="caution">
    <text evidence="3">The sequence shown here is derived from an EMBL/GenBank/DDBJ whole genome shotgun (WGS) entry which is preliminary data.</text>
</comment>